<dbReference type="Proteomes" id="UP000299102">
    <property type="component" value="Unassembled WGS sequence"/>
</dbReference>
<dbReference type="EMBL" id="BGZK01001639">
    <property type="protein sequence ID" value="GBP83779.1"/>
    <property type="molecule type" value="Genomic_DNA"/>
</dbReference>
<organism evidence="1 2">
    <name type="scientific">Eumeta variegata</name>
    <name type="common">Bagworm moth</name>
    <name type="synonym">Eumeta japonica</name>
    <dbReference type="NCBI Taxonomy" id="151549"/>
    <lineage>
        <taxon>Eukaryota</taxon>
        <taxon>Metazoa</taxon>
        <taxon>Ecdysozoa</taxon>
        <taxon>Arthropoda</taxon>
        <taxon>Hexapoda</taxon>
        <taxon>Insecta</taxon>
        <taxon>Pterygota</taxon>
        <taxon>Neoptera</taxon>
        <taxon>Endopterygota</taxon>
        <taxon>Lepidoptera</taxon>
        <taxon>Glossata</taxon>
        <taxon>Ditrysia</taxon>
        <taxon>Tineoidea</taxon>
        <taxon>Psychidae</taxon>
        <taxon>Oiketicinae</taxon>
        <taxon>Eumeta</taxon>
    </lineage>
</organism>
<gene>
    <name evidence="1" type="ORF">EVAR_59845_1</name>
</gene>
<sequence length="173" mass="19257">MAASLLATRRDACVRINFLLSPTRRPGELGADAATGCRGRVPFLHGSPALNLSRTNVSGCDRPDVDAHPRTAFLFQIVELGPRTLHTGSVQALRIAPSEIASVEIEIVIEMASKRRRLPMPAITNVITAPALRLIILPEARSEWFDLFQIKYILVDFPVVKKIRYLLFRRQSS</sequence>
<name>A0A4C1ZA49_EUMVA</name>
<protein>
    <submittedName>
        <fullName evidence="1">Uncharacterized protein</fullName>
    </submittedName>
</protein>
<accession>A0A4C1ZA49</accession>
<comment type="caution">
    <text evidence="1">The sequence shown here is derived from an EMBL/GenBank/DDBJ whole genome shotgun (WGS) entry which is preliminary data.</text>
</comment>
<evidence type="ECO:0000313" key="2">
    <source>
        <dbReference type="Proteomes" id="UP000299102"/>
    </source>
</evidence>
<dbReference type="AlphaFoldDB" id="A0A4C1ZA49"/>
<evidence type="ECO:0000313" key="1">
    <source>
        <dbReference type="EMBL" id="GBP83779.1"/>
    </source>
</evidence>
<proteinExistence type="predicted"/>
<keyword evidence="2" id="KW-1185">Reference proteome</keyword>
<reference evidence="1 2" key="1">
    <citation type="journal article" date="2019" name="Commun. Biol.">
        <title>The bagworm genome reveals a unique fibroin gene that provides high tensile strength.</title>
        <authorList>
            <person name="Kono N."/>
            <person name="Nakamura H."/>
            <person name="Ohtoshi R."/>
            <person name="Tomita M."/>
            <person name="Numata K."/>
            <person name="Arakawa K."/>
        </authorList>
    </citation>
    <scope>NUCLEOTIDE SEQUENCE [LARGE SCALE GENOMIC DNA]</scope>
</reference>